<dbReference type="STRING" id="661478.OP10G_0836"/>
<dbReference type="InterPro" id="IPR021683">
    <property type="entry name" value="DUF3267"/>
</dbReference>
<reference evidence="2 3" key="1">
    <citation type="journal article" date="2014" name="PLoS ONE">
        <title>The first complete genome sequence of the class fimbriimonadia in the phylum armatimonadetes.</title>
        <authorList>
            <person name="Hu Z.Y."/>
            <person name="Wang Y.Z."/>
            <person name="Im W.T."/>
            <person name="Wang S.Y."/>
            <person name="Zhao G.P."/>
            <person name="Zheng H.J."/>
            <person name="Quan Z.X."/>
        </authorList>
    </citation>
    <scope>NUCLEOTIDE SEQUENCE [LARGE SCALE GENOMIC DNA]</scope>
    <source>
        <strain evidence="2">Gsoil 348</strain>
    </source>
</reference>
<dbReference type="Proteomes" id="UP000027982">
    <property type="component" value="Chromosome"/>
</dbReference>
<keyword evidence="1" id="KW-0472">Membrane</keyword>
<name>A0A068NRH8_FIMGI</name>
<keyword evidence="3" id="KW-1185">Reference proteome</keyword>
<feature type="transmembrane region" description="Helical" evidence="1">
    <location>
        <begin position="160"/>
        <end position="178"/>
    </location>
</feature>
<dbReference type="Pfam" id="PF11667">
    <property type="entry name" value="DUF3267"/>
    <property type="match status" value="1"/>
</dbReference>
<dbReference type="EMBL" id="CP007139">
    <property type="protein sequence ID" value="AIE84204.1"/>
    <property type="molecule type" value="Genomic_DNA"/>
</dbReference>
<gene>
    <name evidence="2" type="ORF">OP10G_0836</name>
</gene>
<feature type="transmembrane region" description="Helical" evidence="1">
    <location>
        <begin position="71"/>
        <end position="90"/>
    </location>
</feature>
<evidence type="ECO:0000313" key="2">
    <source>
        <dbReference type="EMBL" id="AIE84204.1"/>
    </source>
</evidence>
<sequence length="179" mass="19352">MIPGFIITWLTFPGVIVHELAHALFCRLFGLDIYAVQYFQFSTGFGQPAGYVIHRRAKHAWQDTLVGIGPFFVNTILGAVIAAPAAIPVLKFHGGDVLDWLLMWLGVSIAMHSFPSTGDAASIWSSVTDKETPIWTKALGIPIVGVIYLGALASIFWLDLLYGVAVAGFLPGLLVNLLA</sequence>
<evidence type="ECO:0000313" key="3">
    <source>
        <dbReference type="Proteomes" id="UP000027982"/>
    </source>
</evidence>
<dbReference type="AlphaFoldDB" id="A0A068NRH8"/>
<keyword evidence="1" id="KW-0812">Transmembrane</keyword>
<accession>A0A068NRH8</accession>
<organism evidence="2 3">
    <name type="scientific">Fimbriimonas ginsengisoli Gsoil 348</name>
    <dbReference type="NCBI Taxonomy" id="661478"/>
    <lineage>
        <taxon>Bacteria</taxon>
        <taxon>Bacillati</taxon>
        <taxon>Armatimonadota</taxon>
        <taxon>Fimbriimonadia</taxon>
        <taxon>Fimbriimonadales</taxon>
        <taxon>Fimbriimonadaceae</taxon>
        <taxon>Fimbriimonas</taxon>
    </lineage>
</organism>
<protein>
    <recommendedName>
        <fullName evidence="4">Zincin peptidase</fullName>
    </recommendedName>
</protein>
<dbReference type="HOGENOM" id="CLU_112761_0_0_0"/>
<evidence type="ECO:0000256" key="1">
    <source>
        <dbReference type="SAM" id="Phobius"/>
    </source>
</evidence>
<feature type="transmembrane region" description="Helical" evidence="1">
    <location>
        <begin position="97"/>
        <end position="114"/>
    </location>
</feature>
<keyword evidence="1" id="KW-1133">Transmembrane helix</keyword>
<feature type="transmembrane region" description="Helical" evidence="1">
    <location>
        <begin position="134"/>
        <end position="153"/>
    </location>
</feature>
<proteinExistence type="predicted"/>
<dbReference type="RefSeq" id="WP_025227152.1">
    <property type="nucleotide sequence ID" value="NZ_CP007139.1"/>
</dbReference>
<evidence type="ECO:0008006" key="4">
    <source>
        <dbReference type="Google" id="ProtNLM"/>
    </source>
</evidence>
<dbReference type="OrthoDB" id="258743at2"/>
<dbReference type="eggNOG" id="ENOG502ZQ9V">
    <property type="taxonomic scope" value="Bacteria"/>
</dbReference>
<dbReference type="KEGG" id="fgi:OP10G_0836"/>